<feature type="binding site" evidence="2">
    <location>
        <position position="379"/>
    </location>
    <ligand>
        <name>Mn(2+)</name>
        <dbReference type="ChEBI" id="CHEBI:29035"/>
        <label>2</label>
    </ligand>
</feature>
<evidence type="ECO:0000256" key="1">
    <source>
        <dbReference type="ARBA" id="ARBA00022801"/>
    </source>
</evidence>
<organism evidence="4 5">
    <name type="scientific">Pseudomonas tremae</name>
    <dbReference type="NCBI Taxonomy" id="200454"/>
    <lineage>
        <taxon>Bacteria</taxon>
        <taxon>Pseudomonadati</taxon>
        <taxon>Pseudomonadota</taxon>
        <taxon>Gammaproteobacteria</taxon>
        <taxon>Pseudomonadales</taxon>
        <taxon>Pseudomonadaceae</taxon>
        <taxon>Pseudomonas</taxon>
    </lineage>
</organism>
<feature type="binding site" evidence="2">
    <location>
        <position position="122"/>
    </location>
    <ligand>
        <name>Mn(2+)</name>
        <dbReference type="ChEBI" id="CHEBI:29035"/>
        <label>2</label>
    </ligand>
</feature>
<feature type="binding site" evidence="2">
    <location>
        <position position="155"/>
    </location>
    <ligand>
        <name>Mn(2+)</name>
        <dbReference type="ChEBI" id="CHEBI:29035"/>
        <label>2</label>
    </ligand>
</feature>
<dbReference type="AlphaFoldDB" id="A0AA40TV63"/>
<dbReference type="PIRSF" id="PIRSF005962">
    <property type="entry name" value="Pept_M20D_amidohydro"/>
    <property type="match status" value="1"/>
</dbReference>
<dbReference type="EMBL" id="LJRO01000206">
    <property type="protein sequence ID" value="KPZ00151.1"/>
    <property type="molecule type" value="Genomic_DNA"/>
</dbReference>
<feature type="domain" description="Peptidase M20 dimerisation" evidence="3">
    <location>
        <begin position="203"/>
        <end position="298"/>
    </location>
</feature>
<dbReference type="NCBIfam" id="TIGR01891">
    <property type="entry name" value="amidohydrolases"/>
    <property type="match status" value="1"/>
</dbReference>
<dbReference type="FunFam" id="3.30.70.360:FF:000001">
    <property type="entry name" value="N-acetyldiaminopimelate deacetylase"/>
    <property type="match status" value="1"/>
</dbReference>
<proteinExistence type="predicted"/>
<comment type="caution">
    <text evidence="4">The sequence shown here is derived from an EMBL/GenBank/DDBJ whole genome shotgun (WGS) entry which is preliminary data.</text>
</comment>
<reference evidence="4 5" key="1">
    <citation type="submission" date="2015-09" db="EMBL/GenBank/DDBJ databases">
        <title>Genome announcement of multiple Pseudomonas syringae strains.</title>
        <authorList>
            <person name="Thakur S."/>
            <person name="Wang P.W."/>
            <person name="Gong Y."/>
            <person name="Weir B.S."/>
            <person name="Guttman D.S."/>
        </authorList>
    </citation>
    <scope>NUCLEOTIDE SEQUENCE [LARGE SCALE GENOMIC DNA]</scope>
    <source>
        <strain evidence="4 5">ICMP9151</strain>
    </source>
</reference>
<keyword evidence="1" id="KW-0378">Hydrolase</keyword>
<dbReference type="CDD" id="cd05666">
    <property type="entry name" value="M20_Acy1-like"/>
    <property type="match status" value="1"/>
</dbReference>
<dbReference type="PANTHER" id="PTHR11014">
    <property type="entry name" value="PEPTIDASE M20 FAMILY MEMBER"/>
    <property type="match status" value="1"/>
</dbReference>
<dbReference type="GO" id="GO:0046872">
    <property type="term" value="F:metal ion binding"/>
    <property type="evidence" value="ECO:0007669"/>
    <property type="project" value="UniProtKB-KW"/>
</dbReference>
<dbReference type="Gene3D" id="3.30.70.360">
    <property type="match status" value="1"/>
</dbReference>
<evidence type="ECO:0000313" key="4">
    <source>
        <dbReference type="EMBL" id="KPZ00151.1"/>
    </source>
</evidence>
<evidence type="ECO:0000313" key="5">
    <source>
        <dbReference type="Proteomes" id="UP000050523"/>
    </source>
</evidence>
<evidence type="ECO:0000256" key="2">
    <source>
        <dbReference type="PIRSR" id="PIRSR005962-1"/>
    </source>
</evidence>
<dbReference type="SUPFAM" id="SSF53187">
    <property type="entry name" value="Zn-dependent exopeptidases"/>
    <property type="match status" value="1"/>
</dbReference>
<dbReference type="SUPFAM" id="SSF55031">
    <property type="entry name" value="Bacterial exopeptidase dimerisation domain"/>
    <property type="match status" value="1"/>
</dbReference>
<dbReference type="InterPro" id="IPR011650">
    <property type="entry name" value="Peptidase_M20_dimer"/>
</dbReference>
<dbReference type="GO" id="GO:0050118">
    <property type="term" value="F:N-acetyldiaminopimelate deacetylase activity"/>
    <property type="evidence" value="ECO:0007669"/>
    <property type="project" value="UniProtKB-ARBA"/>
</dbReference>
<dbReference type="Gene3D" id="3.40.630.10">
    <property type="entry name" value="Zn peptidases"/>
    <property type="match status" value="1"/>
</dbReference>
<dbReference type="GO" id="GO:0019877">
    <property type="term" value="P:diaminopimelate biosynthetic process"/>
    <property type="evidence" value="ECO:0007669"/>
    <property type="project" value="UniProtKB-ARBA"/>
</dbReference>
<evidence type="ECO:0000259" key="3">
    <source>
        <dbReference type="Pfam" id="PF07687"/>
    </source>
</evidence>
<dbReference type="InterPro" id="IPR002933">
    <property type="entry name" value="Peptidase_M20"/>
</dbReference>
<feature type="binding site" evidence="2">
    <location>
        <position position="181"/>
    </location>
    <ligand>
        <name>Mn(2+)</name>
        <dbReference type="ChEBI" id="CHEBI:29035"/>
        <label>2</label>
    </ligand>
</feature>
<name>A0AA40TV63_9PSED</name>
<keyword evidence="2" id="KW-0479">Metal-binding</keyword>
<dbReference type="InterPro" id="IPR017439">
    <property type="entry name" value="Amidohydrolase"/>
</dbReference>
<dbReference type="Proteomes" id="UP000050523">
    <property type="component" value="Unassembled WGS sequence"/>
</dbReference>
<keyword evidence="2" id="KW-0464">Manganese</keyword>
<dbReference type="Pfam" id="PF01546">
    <property type="entry name" value="Peptidase_M20"/>
    <property type="match status" value="1"/>
</dbReference>
<sequence length="408" mass="43658">MSGSKPQPSLPPVLATARAWSKHMSISKTLIDEATVWRRTLHAAPELGFQELKTSEKVADLLTGFGIEVHRGLGGTGVVGTLRSGDGPTIGIRADMDALPIQELGDSVHKSAHKGCMHACGHDGHTAILLATARHLSETRRFAGTVHFVFQPAEENLGGAQRMIDDGLFELFPMEAIYGLHNWPGVPAGKVVINPGPMMASLDTFEITLTGKGSHAAMPDKGYDPIVAAAELVLGLQTIVSRRLSPLDSAVVCITQFNAGEAINVIPETATLRGTVRCLQTPVREKVQQLIGEFVERLPTAFGVRGELVYNVGYPVTENHPEAAATIRRAAVAAVGEASVQWGCNPSMASEDFAFMLHACPGAYIWMGVDGDKPSAALHNPYYDFNDQVIEPGVAVWTSLVEQCLPLS</sequence>
<dbReference type="InterPro" id="IPR036264">
    <property type="entry name" value="Bact_exopeptidase_dim_dom"/>
</dbReference>
<accession>A0AA40TV63</accession>
<dbReference type="PANTHER" id="PTHR11014:SF63">
    <property type="entry name" value="METALLOPEPTIDASE, PUTATIVE (AFU_ORTHOLOGUE AFUA_6G09600)-RELATED"/>
    <property type="match status" value="1"/>
</dbReference>
<protein>
    <submittedName>
        <fullName evidence="4">Peptidase M20D, amidohydrolase</fullName>
    </submittedName>
</protein>
<dbReference type="Pfam" id="PF07687">
    <property type="entry name" value="M20_dimer"/>
    <property type="match status" value="1"/>
</dbReference>
<comment type="cofactor">
    <cofactor evidence="2">
        <name>Mn(2+)</name>
        <dbReference type="ChEBI" id="CHEBI:29035"/>
    </cofactor>
    <text evidence="2">The Mn(2+) ion enhances activity.</text>
</comment>
<feature type="binding site" evidence="2">
    <location>
        <position position="120"/>
    </location>
    <ligand>
        <name>Mn(2+)</name>
        <dbReference type="ChEBI" id="CHEBI:29035"/>
        <label>2</label>
    </ligand>
</feature>
<gene>
    <name evidence="4" type="ORF">ALO43_04583</name>
</gene>